<feature type="compositionally biased region" description="Basic residues" evidence="1">
    <location>
        <begin position="83"/>
        <end position="103"/>
    </location>
</feature>
<keyword evidence="3" id="KW-1185">Reference proteome</keyword>
<dbReference type="InParanoid" id="A0A1X2HQE4"/>
<dbReference type="Proteomes" id="UP000242180">
    <property type="component" value="Unassembled WGS sequence"/>
</dbReference>
<feature type="compositionally biased region" description="Polar residues" evidence="1">
    <location>
        <begin position="106"/>
        <end position="116"/>
    </location>
</feature>
<feature type="compositionally biased region" description="Pro residues" evidence="1">
    <location>
        <begin position="188"/>
        <end position="198"/>
    </location>
</feature>
<feature type="compositionally biased region" description="Low complexity" evidence="1">
    <location>
        <begin position="521"/>
        <end position="532"/>
    </location>
</feature>
<protein>
    <submittedName>
        <fullName evidence="2">Uncharacterized protein</fullName>
    </submittedName>
</protein>
<dbReference type="STRING" id="13706.A0A1X2HQE4"/>
<evidence type="ECO:0000256" key="1">
    <source>
        <dbReference type="SAM" id="MobiDB-lite"/>
    </source>
</evidence>
<comment type="caution">
    <text evidence="2">The sequence shown here is derived from an EMBL/GenBank/DDBJ whole genome shotgun (WGS) entry which is preliminary data.</text>
</comment>
<feature type="region of interest" description="Disordered" evidence="1">
    <location>
        <begin position="53"/>
        <end position="160"/>
    </location>
</feature>
<feature type="region of interest" description="Disordered" evidence="1">
    <location>
        <begin position="491"/>
        <end position="532"/>
    </location>
</feature>
<dbReference type="OMA" id="RIGATIC"/>
<feature type="compositionally biased region" description="Low complexity" evidence="1">
    <location>
        <begin position="331"/>
        <end position="368"/>
    </location>
</feature>
<dbReference type="AlphaFoldDB" id="A0A1X2HQE4"/>
<feature type="region of interest" description="Disordered" evidence="1">
    <location>
        <begin position="173"/>
        <end position="397"/>
    </location>
</feature>
<evidence type="ECO:0000313" key="2">
    <source>
        <dbReference type="EMBL" id="ORZ01615.1"/>
    </source>
</evidence>
<feature type="region of interest" description="Disordered" evidence="1">
    <location>
        <begin position="1"/>
        <end position="41"/>
    </location>
</feature>
<proteinExistence type="predicted"/>
<feature type="compositionally biased region" description="Low complexity" evidence="1">
    <location>
        <begin position="280"/>
        <end position="299"/>
    </location>
</feature>
<dbReference type="OrthoDB" id="2273669at2759"/>
<organism evidence="2 3">
    <name type="scientific">Syncephalastrum racemosum</name>
    <name type="common">Filamentous fungus</name>
    <dbReference type="NCBI Taxonomy" id="13706"/>
    <lineage>
        <taxon>Eukaryota</taxon>
        <taxon>Fungi</taxon>
        <taxon>Fungi incertae sedis</taxon>
        <taxon>Mucoromycota</taxon>
        <taxon>Mucoromycotina</taxon>
        <taxon>Mucoromycetes</taxon>
        <taxon>Mucorales</taxon>
        <taxon>Syncephalastraceae</taxon>
        <taxon>Syncephalastrum</taxon>
    </lineage>
</organism>
<feature type="compositionally biased region" description="Polar residues" evidence="1">
    <location>
        <begin position="320"/>
        <end position="330"/>
    </location>
</feature>
<feature type="compositionally biased region" description="Polar residues" evidence="1">
    <location>
        <begin position="23"/>
        <end position="36"/>
    </location>
</feature>
<dbReference type="EMBL" id="MCGN01000002">
    <property type="protein sequence ID" value="ORZ01615.1"/>
    <property type="molecule type" value="Genomic_DNA"/>
</dbReference>
<accession>A0A1X2HQE4</accession>
<reference evidence="2 3" key="1">
    <citation type="submission" date="2016-07" db="EMBL/GenBank/DDBJ databases">
        <title>Pervasive Adenine N6-methylation of Active Genes in Fungi.</title>
        <authorList>
            <consortium name="DOE Joint Genome Institute"/>
            <person name="Mondo S.J."/>
            <person name="Dannebaum R.O."/>
            <person name="Kuo R.C."/>
            <person name="Labutti K."/>
            <person name="Haridas S."/>
            <person name="Kuo A."/>
            <person name="Salamov A."/>
            <person name="Ahrendt S.R."/>
            <person name="Lipzen A."/>
            <person name="Sullivan W."/>
            <person name="Andreopoulos W.B."/>
            <person name="Clum A."/>
            <person name="Lindquist E."/>
            <person name="Daum C."/>
            <person name="Ramamoorthy G.K."/>
            <person name="Gryganskyi A."/>
            <person name="Culley D."/>
            <person name="Magnuson J.K."/>
            <person name="James T.Y."/>
            <person name="O'Malley M.A."/>
            <person name="Stajich J.E."/>
            <person name="Spatafora J.W."/>
            <person name="Visel A."/>
            <person name="Grigoriev I.V."/>
        </authorList>
    </citation>
    <scope>NUCLEOTIDE SEQUENCE [LARGE SCALE GENOMIC DNA]</scope>
    <source>
        <strain evidence="2 3">NRRL 2496</strain>
    </source>
</reference>
<evidence type="ECO:0000313" key="3">
    <source>
        <dbReference type="Proteomes" id="UP000242180"/>
    </source>
</evidence>
<sequence>MSATSKDATYSDDEDEIELPMTSWGSQTPNQTQAKEQSTRDQIADWKSLIDPNAKITSGLGSGNLHRQGRNYKPVDEDYILAQRKKQPLPKKTSKPKTEKKKVRFDTNTNSSTTSKWDAPSKFSRAKPSKKDPTLSAATAAAPPAPSPSPARPSTARVPQKSVWATAALVEEPFWEKDTQSQVKSSIDPPPQPQPPRFSRPKNKTKRHEDQCDPWAPPPRADNNKKNNKDEHKAPRVEPKPRTASGGWDPSQEAATQERDADSWKGWTSTEPHFDGWDIAPEVEAEAAAAANSAPSQNEGWASSNNWNMEAASSGGWGSPATNNASMPGRSNTSSERSTASPSAATTASASSNTSQSSSSSASSSKTNRQFSDAGRRKYSKPIGSGPLPNNYNPNIPVAPPKRVARMPAGENPVILTVNVRLEEDNNIPIDIRYHDDADYLARQFCMKHHIKSNATFTALRQLLADEKKQELQYQNMLKRQTELHATRPFDRTQQSHRHYQHQQTSRYHHQAPFPGPPPAHHTTGTRPVNFT</sequence>
<feature type="compositionally biased region" description="Basic and acidic residues" evidence="1">
    <location>
        <begin position="222"/>
        <end position="241"/>
    </location>
</feature>
<gene>
    <name evidence="2" type="ORF">BCR43DRAFT_512470</name>
</gene>
<name>A0A1X2HQE4_SYNRA</name>